<dbReference type="KEGG" id="cmk:103187657"/>
<dbReference type="PANTHER" id="PTHR46838">
    <property type="entry name" value="TUMOR NECROSIS FACTOR RECEPTOR SUPERFAMILY MEMBER 14"/>
    <property type="match status" value="1"/>
</dbReference>
<feature type="disulfide bond" evidence="1">
    <location>
        <begin position="37"/>
        <end position="55"/>
    </location>
</feature>
<organism evidence="4 5">
    <name type="scientific">Callorhinchus milii</name>
    <name type="common">Ghost shark</name>
    <dbReference type="NCBI Taxonomy" id="7868"/>
    <lineage>
        <taxon>Eukaryota</taxon>
        <taxon>Metazoa</taxon>
        <taxon>Chordata</taxon>
        <taxon>Craniata</taxon>
        <taxon>Vertebrata</taxon>
        <taxon>Chondrichthyes</taxon>
        <taxon>Holocephali</taxon>
        <taxon>Chimaeriformes</taxon>
        <taxon>Callorhinchidae</taxon>
        <taxon>Callorhinchus</taxon>
    </lineage>
</organism>
<keyword evidence="2" id="KW-0732">Signal</keyword>
<evidence type="ECO:0000313" key="4">
    <source>
        <dbReference type="Ensembl" id="ENSCMIP00000016813.1"/>
    </source>
</evidence>
<dbReference type="GO" id="GO:0046642">
    <property type="term" value="P:negative regulation of alpha-beta T cell proliferation"/>
    <property type="evidence" value="ECO:0007669"/>
    <property type="project" value="TreeGrafter"/>
</dbReference>
<dbReference type="OrthoDB" id="10031141at2759"/>
<dbReference type="GeneTree" id="ENSGT00950000183126"/>
<dbReference type="OMA" id="GYICLAK"/>
<evidence type="ECO:0000256" key="1">
    <source>
        <dbReference type="PROSITE-ProRule" id="PRU00206"/>
    </source>
</evidence>
<feature type="disulfide bond" evidence="1">
    <location>
        <begin position="34"/>
        <end position="47"/>
    </location>
</feature>
<dbReference type="Gene3D" id="1.20.120.20">
    <property type="entry name" value="Apolipoprotein"/>
    <property type="match status" value="1"/>
</dbReference>
<dbReference type="PROSITE" id="PS50050">
    <property type="entry name" value="TNFR_NGFR_2"/>
    <property type="match status" value="2"/>
</dbReference>
<dbReference type="AlphaFoldDB" id="A0A4W3HID4"/>
<dbReference type="InterPro" id="IPR001368">
    <property type="entry name" value="TNFR/NGFR_Cys_rich_reg"/>
</dbReference>
<dbReference type="GO" id="GO:0002720">
    <property type="term" value="P:positive regulation of cytokine production involved in immune response"/>
    <property type="evidence" value="ECO:0007669"/>
    <property type="project" value="TreeGrafter"/>
</dbReference>
<dbReference type="GO" id="GO:0006955">
    <property type="term" value="P:immune response"/>
    <property type="evidence" value="ECO:0007669"/>
    <property type="project" value="InterPro"/>
</dbReference>
<evidence type="ECO:0000313" key="5">
    <source>
        <dbReference type="Proteomes" id="UP000314986"/>
    </source>
</evidence>
<keyword evidence="5" id="KW-1185">Reference proteome</keyword>
<dbReference type="CDD" id="cd13405">
    <property type="entry name" value="TNFRSF14_teleost"/>
    <property type="match status" value="1"/>
</dbReference>
<dbReference type="PRINTS" id="PR01680">
    <property type="entry name" value="TNFACTORR6"/>
</dbReference>
<sequence length="374" mass="40779">MGQSKIFCFLLLLSSPQLVTSCNTGEYRANEICCTMCPSGTHVLRHCTLITSTTCGPCVPGSYMDRPNGMEECLSCKSCDADAGFKSIEECTYTMDTVCDCKEGYYCTQKGDKGCQNCRKQIQRNAYESTDDKGFNKLIQPGSKASHAVLKENIIKAIGETHSQKTSTGVHPPSKKKLASQLEGTTALKKEEFDLGLTEKKHMFGSSQDAIRKSLMQIGFSDFSREALKSQEAGKKATVELRSVMQSSMANMHDAIQSGMAGIRDAIQSTMTGIRGVMQTGITDIQVSMENGMASIQESIKSELANIKVMEKAFNNIGKSLENLHISVQSGLGEMSSEVDLLVSQLSKYLSSQALSPIQFKDIASTFQERTDSS</sequence>
<accession>A0A4W3HID4</accession>
<dbReference type="Ensembl" id="ENSCMIT00000017146.1">
    <property type="protein sequence ID" value="ENSCMIP00000016813.1"/>
    <property type="gene ID" value="ENSCMIG00000008073.1"/>
</dbReference>
<dbReference type="PANTHER" id="PTHR46838:SF1">
    <property type="entry name" value="TUMOR NECROSIS FACTOR RECEPTOR SUPERFAMILY MEMBER 14"/>
    <property type="match status" value="1"/>
</dbReference>
<feature type="chain" id="PRO_5021254244" evidence="2">
    <location>
        <begin position="22"/>
        <end position="374"/>
    </location>
</feature>
<feature type="disulfide bond" evidence="1">
    <location>
        <begin position="58"/>
        <end position="73"/>
    </location>
</feature>
<dbReference type="Proteomes" id="UP000314986">
    <property type="component" value="Unassembled WGS sequence"/>
</dbReference>
<keyword evidence="1" id="KW-1015">Disulfide bond</keyword>
<dbReference type="RefSeq" id="XP_007905438.1">
    <property type="nucleotide sequence ID" value="XM_007907247.2"/>
</dbReference>
<feature type="domain" description="TNFR-Cys" evidence="3">
    <location>
        <begin position="57"/>
        <end position="99"/>
    </location>
</feature>
<reference evidence="5" key="1">
    <citation type="journal article" date="2006" name="Science">
        <title>Ancient noncoding elements conserved in the human genome.</title>
        <authorList>
            <person name="Venkatesh B."/>
            <person name="Kirkness E.F."/>
            <person name="Loh Y.H."/>
            <person name="Halpern A.L."/>
            <person name="Lee A.P."/>
            <person name="Johnson J."/>
            <person name="Dandona N."/>
            <person name="Viswanathan L.D."/>
            <person name="Tay A."/>
            <person name="Venter J.C."/>
            <person name="Strausberg R.L."/>
            <person name="Brenner S."/>
        </authorList>
    </citation>
    <scope>NUCLEOTIDE SEQUENCE [LARGE SCALE GENOMIC DNA]</scope>
</reference>
<feature type="domain" description="TNFR-Cys" evidence="3">
    <location>
        <begin position="21"/>
        <end position="55"/>
    </location>
</feature>
<protein>
    <submittedName>
        <fullName evidence="4">Tumor necrosis factor receptor superfamily member 23-like</fullName>
    </submittedName>
</protein>
<proteinExistence type="predicted"/>
<gene>
    <name evidence="4" type="primary">LOC103187657</name>
</gene>
<dbReference type="InParanoid" id="A0A4W3HID4"/>
<feature type="signal peptide" evidence="2">
    <location>
        <begin position="1"/>
        <end position="21"/>
    </location>
</feature>
<comment type="caution">
    <text evidence="1">Lacks conserved residue(s) required for the propagation of feature annotation.</text>
</comment>
<dbReference type="GO" id="GO:0050830">
    <property type="term" value="P:defense response to Gram-positive bacterium"/>
    <property type="evidence" value="ECO:0007669"/>
    <property type="project" value="TreeGrafter"/>
</dbReference>
<dbReference type="FunFam" id="2.10.50.10:FF:000007">
    <property type="entry name" value="TNF receptor superfamily member 14"/>
    <property type="match status" value="1"/>
</dbReference>
<name>A0A4W3HID4_CALMI</name>
<dbReference type="GO" id="GO:0050829">
    <property type="term" value="P:defense response to Gram-negative bacterium"/>
    <property type="evidence" value="ECO:0007669"/>
    <property type="project" value="TreeGrafter"/>
</dbReference>
<reference evidence="4" key="5">
    <citation type="submission" date="2025-09" db="UniProtKB">
        <authorList>
            <consortium name="Ensembl"/>
        </authorList>
    </citation>
    <scope>IDENTIFICATION</scope>
</reference>
<feature type="repeat" description="TNFR-Cys" evidence="1">
    <location>
        <begin position="57"/>
        <end position="99"/>
    </location>
</feature>
<dbReference type="GO" id="GO:0006915">
    <property type="term" value="P:apoptotic process"/>
    <property type="evidence" value="ECO:0007669"/>
    <property type="project" value="InterPro"/>
</dbReference>
<reference evidence="4" key="4">
    <citation type="submission" date="2025-08" db="UniProtKB">
        <authorList>
            <consortium name="Ensembl"/>
        </authorList>
    </citation>
    <scope>IDENTIFICATION</scope>
</reference>
<dbReference type="Pfam" id="PF00020">
    <property type="entry name" value="TNFR_c6"/>
    <property type="match status" value="1"/>
</dbReference>
<dbReference type="SMART" id="SM00208">
    <property type="entry name" value="TNFR"/>
    <property type="match status" value="2"/>
</dbReference>
<dbReference type="GO" id="GO:0007165">
    <property type="term" value="P:signal transduction"/>
    <property type="evidence" value="ECO:0007669"/>
    <property type="project" value="InterPro"/>
</dbReference>
<reference evidence="5" key="3">
    <citation type="journal article" date="2014" name="Nature">
        <title>Elephant shark genome provides unique insights into gnathostome evolution.</title>
        <authorList>
            <consortium name="International Elephant Shark Genome Sequencing Consortium"/>
            <person name="Venkatesh B."/>
            <person name="Lee A.P."/>
            <person name="Ravi V."/>
            <person name="Maurya A.K."/>
            <person name="Lian M.M."/>
            <person name="Swann J.B."/>
            <person name="Ohta Y."/>
            <person name="Flajnik M.F."/>
            <person name="Sutoh Y."/>
            <person name="Kasahara M."/>
            <person name="Hoon S."/>
            <person name="Gangu V."/>
            <person name="Roy S.W."/>
            <person name="Irimia M."/>
            <person name="Korzh V."/>
            <person name="Kondrychyn I."/>
            <person name="Lim Z.W."/>
            <person name="Tay B.H."/>
            <person name="Tohari S."/>
            <person name="Kong K.W."/>
            <person name="Ho S."/>
            <person name="Lorente-Galdos B."/>
            <person name="Quilez J."/>
            <person name="Marques-Bonet T."/>
            <person name="Raney B.J."/>
            <person name="Ingham P.W."/>
            <person name="Tay A."/>
            <person name="Hillier L.W."/>
            <person name="Minx P."/>
            <person name="Boehm T."/>
            <person name="Wilson R.K."/>
            <person name="Brenner S."/>
            <person name="Warren W.C."/>
        </authorList>
    </citation>
    <scope>NUCLEOTIDE SEQUENCE [LARGE SCALE GENOMIC DNA]</scope>
</reference>
<dbReference type="PROSITE" id="PS00652">
    <property type="entry name" value="TNFR_NGFR_1"/>
    <property type="match status" value="2"/>
</dbReference>
<dbReference type="GO" id="GO:0009897">
    <property type="term" value="C:external side of plasma membrane"/>
    <property type="evidence" value="ECO:0007669"/>
    <property type="project" value="TreeGrafter"/>
</dbReference>
<feature type="repeat" description="TNFR-Cys" evidence="1">
    <location>
        <begin position="21"/>
        <end position="55"/>
    </location>
</feature>
<dbReference type="SUPFAM" id="SSF57586">
    <property type="entry name" value="TNF receptor-like"/>
    <property type="match status" value="2"/>
</dbReference>
<evidence type="ECO:0000256" key="2">
    <source>
        <dbReference type="SAM" id="SignalP"/>
    </source>
</evidence>
<evidence type="ECO:0000259" key="3">
    <source>
        <dbReference type="PROSITE" id="PS50050"/>
    </source>
</evidence>
<dbReference type="PROSITE" id="PS51257">
    <property type="entry name" value="PROKAR_LIPOPROTEIN"/>
    <property type="match status" value="1"/>
</dbReference>
<dbReference type="Gene3D" id="2.10.50.10">
    <property type="entry name" value="Tumor Necrosis Factor Receptor, subunit A, domain 2"/>
    <property type="match status" value="2"/>
</dbReference>
<dbReference type="GO" id="GO:0004888">
    <property type="term" value="F:transmembrane signaling receptor activity"/>
    <property type="evidence" value="ECO:0007669"/>
    <property type="project" value="InterPro"/>
</dbReference>
<dbReference type="GeneID" id="103187657"/>
<dbReference type="GO" id="GO:2000406">
    <property type="term" value="P:positive regulation of T cell migration"/>
    <property type="evidence" value="ECO:0007669"/>
    <property type="project" value="TreeGrafter"/>
</dbReference>
<dbReference type="InterPro" id="IPR008063">
    <property type="entry name" value="Fas_rcpt"/>
</dbReference>
<dbReference type="STRING" id="7868.ENSCMIP00000016813"/>
<reference evidence="5" key="2">
    <citation type="journal article" date="2007" name="PLoS Biol.">
        <title>Survey sequencing and comparative analysis of the elephant shark (Callorhinchus milii) genome.</title>
        <authorList>
            <person name="Venkatesh B."/>
            <person name="Kirkness E.F."/>
            <person name="Loh Y.H."/>
            <person name="Halpern A.L."/>
            <person name="Lee A.P."/>
            <person name="Johnson J."/>
            <person name="Dandona N."/>
            <person name="Viswanathan L.D."/>
            <person name="Tay A."/>
            <person name="Venter J.C."/>
            <person name="Strausberg R.L."/>
            <person name="Brenner S."/>
        </authorList>
    </citation>
    <scope>NUCLEOTIDE SEQUENCE [LARGE SCALE GENOMIC DNA]</scope>
</reference>